<evidence type="ECO:0000313" key="4">
    <source>
        <dbReference type="Proteomes" id="UP000005615"/>
    </source>
</evidence>
<dbReference type="Proteomes" id="UP000005615">
    <property type="component" value="Unassembled WGS sequence"/>
</dbReference>
<gene>
    <name evidence="3" type="ORF">IMCC3088_2481</name>
</gene>
<dbReference type="Gene3D" id="3.30.1200.10">
    <property type="entry name" value="YggU-like"/>
    <property type="match status" value="1"/>
</dbReference>
<dbReference type="InterPro" id="IPR003746">
    <property type="entry name" value="DUF167"/>
</dbReference>
<sequence length="83" mass="9204">MATTIVSVRVTPKAKQAQIKVEDIEGQSVLRVYVTVAPEDGKANRAVMRALADYFDVPRTRIKLLSGAKQRDKRFSIDADVTV</sequence>
<dbReference type="InterPro" id="IPR036591">
    <property type="entry name" value="YggU-like_sf"/>
</dbReference>
<dbReference type="STRING" id="2518989.IMCC3088_2481"/>
<evidence type="ECO:0000256" key="2">
    <source>
        <dbReference type="HAMAP-Rule" id="MF_00634"/>
    </source>
</evidence>
<dbReference type="PANTHER" id="PTHR13420">
    <property type="entry name" value="UPF0235 PROTEIN C15ORF40"/>
    <property type="match status" value="1"/>
</dbReference>
<dbReference type="SMART" id="SM01152">
    <property type="entry name" value="DUF167"/>
    <property type="match status" value="1"/>
</dbReference>
<comment type="caution">
    <text evidence="3">The sequence shown here is derived from an EMBL/GenBank/DDBJ whole genome shotgun (WGS) entry which is preliminary data.</text>
</comment>
<dbReference type="eggNOG" id="COG1872">
    <property type="taxonomic scope" value="Bacteria"/>
</dbReference>
<dbReference type="EMBL" id="AEIG01000007">
    <property type="protein sequence ID" value="EGG30722.1"/>
    <property type="molecule type" value="Genomic_DNA"/>
</dbReference>
<dbReference type="SUPFAM" id="SSF69786">
    <property type="entry name" value="YggU-like"/>
    <property type="match status" value="1"/>
</dbReference>
<protein>
    <recommendedName>
        <fullName evidence="2">UPF0235 protein IMCC3088_2481</fullName>
    </recommendedName>
</protein>
<dbReference type="NCBIfam" id="TIGR00251">
    <property type="entry name" value="DUF167 family protein"/>
    <property type="match status" value="1"/>
</dbReference>
<organism evidence="3 4">
    <name type="scientific">Aequoribacter fuscus</name>
    <dbReference type="NCBI Taxonomy" id="2518989"/>
    <lineage>
        <taxon>Bacteria</taxon>
        <taxon>Pseudomonadati</taxon>
        <taxon>Pseudomonadota</taxon>
        <taxon>Gammaproteobacteria</taxon>
        <taxon>Cellvibrionales</taxon>
        <taxon>Halieaceae</taxon>
        <taxon>Aequoribacter</taxon>
    </lineage>
</organism>
<evidence type="ECO:0000256" key="1">
    <source>
        <dbReference type="ARBA" id="ARBA00010364"/>
    </source>
</evidence>
<keyword evidence="4" id="KW-1185">Reference proteome</keyword>
<dbReference type="PANTHER" id="PTHR13420:SF7">
    <property type="entry name" value="UPF0235 PROTEIN C15ORF40"/>
    <property type="match status" value="1"/>
</dbReference>
<dbReference type="GO" id="GO:0005737">
    <property type="term" value="C:cytoplasm"/>
    <property type="evidence" value="ECO:0007669"/>
    <property type="project" value="TreeGrafter"/>
</dbReference>
<name>F3KYV8_9GAMM</name>
<dbReference type="OrthoDB" id="9801878at2"/>
<dbReference type="AlphaFoldDB" id="F3KYV8"/>
<proteinExistence type="inferred from homology"/>
<comment type="similarity">
    <text evidence="1 2">Belongs to the UPF0235 family.</text>
</comment>
<evidence type="ECO:0000313" key="3">
    <source>
        <dbReference type="EMBL" id="EGG30722.1"/>
    </source>
</evidence>
<dbReference type="RefSeq" id="WP_009574591.1">
    <property type="nucleotide sequence ID" value="NZ_AEIG01000007.1"/>
</dbReference>
<dbReference type="HAMAP" id="MF_00634">
    <property type="entry name" value="UPF0235"/>
    <property type="match status" value="1"/>
</dbReference>
<reference evidence="3 4" key="1">
    <citation type="journal article" date="2011" name="J. Bacteriol.">
        <title>Genome sequence of strain IMCC3088, a proteorhodopsin-containing marine bacterium belonging to the OM60/NOR5 clade.</title>
        <authorList>
            <person name="Jang Y."/>
            <person name="Oh H.M."/>
            <person name="Kang I."/>
            <person name="Lee K."/>
            <person name="Yang S.J."/>
            <person name="Cho J.C."/>
        </authorList>
    </citation>
    <scope>NUCLEOTIDE SEQUENCE [LARGE SCALE GENOMIC DNA]</scope>
    <source>
        <strain evidence="3 4">IMCC3088</strain>
    </source>
</reference>
<dbReference type="Pfam" id="PF02594">
    <property type="entry name" value="DUF167"/>
    <property type="match status" value="1"/>
</dbReference>
<accession>F3KYV8</accession>